<dbReference type="GO" id="GO:0000981">
    <property type="term" value="F:DNA-binding transcription factor activity, RNA polymerase II-specific"/>
    <property type="evidence" value="ECO:0007669"/>
    <property type="project" value="InterPro"/>
</dbReference>
<dbReference type="Pfam" id="PF00172">
    <property type="entry name" value="Zn_clus"/>
    <property type="match status" value="1"/>
</dbReference>
<comment type="caution">
    <text evidence="4">The sequence shown here is derived from an EMBL/GenBank/DDBJ whole genome shotgun (WGS) entry which is preliminary data.</text>
</comment>
<dbReference type="SUPFAM" id="SSF57701">
    <property type="entry name" value="Zn2/Cys6 DNA-binding domain"/>
    <property type="match status" value="1"/>
</dbReference>
<dbReference type="Gene3D" id="4.10.240.10">
    <property type="entry name" value="Zn(2)-C6 fungal-type DNA-binding domain"/>
    <property type="match status" value="1"/>
</dbReference>
<sequence length="585" mass="65945">MAEILGLAASVIQIAGAGAKLSTALYNFTSSAARADQEIRDIAGDVELTSNALESVGEVFETEDAKSIVSKKAIQDANQIIKRCEEVFNEVSQMIEKRTKVGKDGKKSLSIMGKLSWPMREQRVELNRKRLESLKHSLILFLHVLQLAQGQVRGKVEKTAVEEEREKIRELHQRQQDSLKSLQALEYKFCRIALDEKETLPGSNTTSRESTFNMLLKAEPVGLLPFGETTTRTDTDTTMVTDERSISDDTEISDSDATATDYDDEHISTEELANCAKHVHKLLKRITELQQKSESSQKPALHQKKQVHKMYRRFCRQFESQIIGTPILPPPVFEPLKVQSPTMNFADYADASDERKLGELSTYRKSGVATQRRRQGPLTEAHRNRAHRMRCIRACTNCKELKLKCDSNTPCSSCLRLHAQQTYTPYQDCSRGIEITGDAFILPRDNKEPNLSLVGNNEQWLPPDAGQTYGSADDIMFETGNTTQPRNAVANPFAQQRPSVNNLPEGMDARNTGRRKRKVASDALTPESAPRKRRSTHTNIERSITDSVPLMDHFVQERSETEEFGIEEKDDIVDVLLEQWTVLVP</sequence>
<dbReference type="AlphaFoldDB" id="A0A9P4GNU6"/>
<dbReference type="OrthoDB" id="5431013at2759"/>
<evidence type="ECO:0000313" key="5">
    <source>
        <dbReference type="Proteomes" id="UP000800039"/>
    </source>
</evidence>
<reference evidence="4" key="1">
    <citation type="submission" date="2020-01" db="EMBL/GenBank/DDBJ databases">
        <authorList>
            <consortium name="DOE Joint Genome Institute"/>
            <person name="Haridas S."/>
            <person name="Albert R."/>
            <person name="Binder M."/>
            <person name="Bloem J."/>
            <person name="Labutti K."/>
            <person name="Salamov A."/>
            <person name="Andreopoulos B."/>
            <person name="Baker S.E."/>
            <person name="Barry K."/>
            <person name="Bills G."/>
            <person name="Bluhm B.H."/>
            <person name="Cannon C."/>
            <person name="Castanera R."/>
            <person name="Culley D.E."/>
            <person name="Daum C."/>
            <person name="Ezra D."/>
            <person name="Gonzalez J.B."/>
            <person name="Henrissat B."/>
            <person name="Kuo A."/>
            <person name="Liang C."/>
            <person name="Lipzen A."/>
            <person name="Lutzoni F."/>
            <person name="Magnuson J."/>
            <person name="Mondo S."/>
            <person name="Nolan M."/>
            <person name="Ohm R."/>
            <person name="Pangilinan J."/>
            <person name="Park H.-J."/>
            <person name="Ramirez L."/>
            <person name="Alfaro M."/>
            <person name="Sun H."/>
            <person name="Tritt A."/>
            <person name="Yoshinaga Y."/>
            <person name="Zwiers L.-H."/>
            <person name="Turgeon B.G."/>
            <person name="Goodwin S.B."/>
            <person name="Spatafora J.W."/>
            <person name="Crous P.W."/>
            <person name="Grigoriev I.V."/>
        </authorList>
    </citation>
    <scope>NUCLEOTIDE SEQUENCE</scope>
    <source>
        <strain evidence="4">CBS 394.84</strain>
    </source>
</reference>
<name>A0A9P4GNU6_9PLEO</name>
<dbReference type="InterPro" id="IPR039327">
    <property type="entry name" value="CON7-like"/>
</dbReference>
<dbReference type="EMBL" id="ML976615">
    <property type="protein sequence ID" value="KAF1849092.1"/>
    <property type="molecule type" value="Genomic_DNA"/>
</dbReference>
<dbReference type="InterPro" id="IPR001138">
    <property type="entry name" value="Zn2Cys6_DnaBD"/>
</dbReference>
<feature type="region of interest" description="Disordered" evidence="2">
    <location>
        <begin position="495"/>
        <end position="548"/>
    </location>
</feature>
<evidence type="ECO:0000313" key="4">
    <source>
        <dbReference type="EMBL" id="KAF1849092.1"/>
    </source>
</evidence>
<dbReference type="GO" id="GO:0008270">
    <property type="term" value="F:zinc ion binding"/>
    <property type="evidence" value="ECO:0007669"/>
    <property type="project" value="InterPro"/>
</dbReference>
<dbReference type="CDD" id="cd00067">
    <property type="entry name" value="GAL4"/>
    <property type="match status" value="1"/>
</dbReference>
<gene>
    <name evidence="4" type="ORF">K460DRAFT_84958</name>
</gene>
<dbReference type="RefSeq" id="XP_040791655.1">
    <property type="nucleotide sequence ID" value="XM_040938752.1"/>
</dbReference>
<accession>A0A9P4GNU6</accession>
<dbReference type="PROSITE" id="PS50048">
    <property type="entry name" value="ZN2_CY6_FUNGAL_2"/>
    <property type="match status" value="1"/>
</dbReference>
<dbReference type="GeneID" id="63856009"/>
<dbReference type="InterPro" id="IPR036864">
    <property type="entry name" value="Zn2-C6_fun-type_DNA-bd_sf"/>
</dbReference>
<feature type="domain" description="Zn(2)-C6 fungal-type" evidence="3">
    <location>
        <begin position="394"/>
        <end position="431"/>
    </location>
</feature>
<proteinExistence type="predicted"/>
<evidence type="ECO:0000259" key="3">
    <source>
        <dbReference type="PROSITE" id="PS50048"/>
    </source>
</evidence>
<evidence type="ECO:0000256" key="1">
    <source>
        <dbReference type="ARBA" id="ARBA00023242"/>
    </source>
</evidence>
<keyword evidence="5" id="KW-1185">Reference proteome</keyword>
<keyword evidence="1" id="KW-0539">Nucleus</keyword>
<dbReference type="Proteomes" id="UP000800039">
    <property type="component" value="Unassembled WGS sequence"/>
</dbReference>
<protein>
    <recommendedName>
        <fullName evidence="3">Zn(2)-C6 fungal-type domain-containing protein</fullName>
    </recommendedName>
</protein>
<dbReference type="PANTHER" id="PTHR36167">
    <property type="entry name" value="C2H2 FINGER DOMAIN TRANSCRIPTION FACTOR (EUROFUNG)-RELATED"/>
    <property type="match status" value="1"/>
</dbReference>
<dbReference type="PANTHER" id="PTHR36167:SF4">
    <property type="entry name" value="FUNGAL N-TERMINAL DOMAIN-CONTAINING PROTEIN"/>
    <property type="match status" value="1"/>
</dbReference>
<organism evidence="4 5">
    <name type="scientific">Cucurbitaria berberidis CBS 394.84</name>
    <dbReference type="NCBI Taxonomy" id="1168544"/>
    <lineage>
        <taxon>Eukaryota</taxon>
        <taxon>Fungi</taxon>
        <taxon>Dikarya</taxon>
        <taxon>Ascomycota</taxon>
        <taxon>Pezizomycotina</taxon>
        <taxon>Dothideomycetes</taxon>
        <taxon>Pleosporomycetidae</taxon>
        <taxon>Pleosporales</taxon>
        <taxon>Pleosporineae</taxon>
        <taxon>Cucurbitariaceae</taxon>
        <taxon>Cucurbitaria</taxon>
    </lineage>
</organism>
<evidence type="ECO:0000256" key="2">
    <source>
        <dbReference type="SAM" id="MobiDB-lite"/>
    </source>
</evidence>